<dbReference type="InterPro" id="IPR009716">
    <property type="entry name" value="Ferroportin-1"/>
</dbReference>
<dbReference type="AlphaFoldDB" id="A0A2G5DB01"/>
<dbReference type="GO" id="GO:0016020">
    <property type="term" value="C:membrane"/>
    <property type="evidence" value="ECO:0007669"/>
    <property type="project" value="UniProtKB-SubCell"/>
</dbReference>
<keyword evidence="3 7" id="KW-0813">Transport</keyword>
<dbReference type="Pfam" id="PF06963">
    <property type="entry name" value="FPN1"/>
    <property type="match status" value="1"/>
</dbReference>
<keyword evidence="9" id="KW-1185">Reference proteome</keyword>
<dbReference type="GO" id="GO:0005381">
    <property type="term" value="F:iron ion transmembrane transporter activity"/>
    <property type="evidence" value="ECO:0007669"/>
    <property type="project" value="UniProtKB-UniRule"/>
</dbReference>
<feature type="transmembrane region" description="Helical" evidence="7">
    <location>
        <begin position="439"/>
        <end position="459"/>
    </location>
</feature>
<organism evidence="8 9">
    <name type="scientific">Aquilegia coerulea</name>
    <name type="common">Rocky mountain columbine</name>
    <dbReference type="NCBI Taxonomy" id="218851"/>
    <lineage>
        <taxon>Eukaryota</taxon>
        <taxon>Viridiplantae</taxon>
        <taxon>Streptophyta</taxon>
        <taxon>Embryophyta</taxon>
        <taxon>Tracheophyta</taxon>
        <taxon>Spermatophyta</taxon>
        <taxon>Magnoliopsida</taxon>
        <taxon>Ranunculales</taxon>
        <taxon>Ranunculaceae</taxon>
        <taxon>Thalictroideae</taxon>
        <taxon>Aquilegia</taxon>
    </lineage>
</organism>
<feature type="transmembrane region" description="Helical" evidence="7">
    <location>
        <begin position="254"/>
        <end position="278"/>
    </location>
</feature>
<name>A0A2G5DB01_AQUCA</name>
<evidence type="ECO:0000256" key="1">
    <source>
        <dbReference type="ARBA" id="ARBA00004141"/>
    </source>
</evidence>
<reference evidence="8 9" key="1">
    <citation type="submission" date="2017-09" db="EMBL/GenBank/DDBJ databases">
        <title>WGS assembly of Aquilegia coerulea Goldsmith.</title>
        <authorList>
            <person name="Hodges S."/>
            <person name="Kramer E."/>
            <person name="Nordborg M."/>
            <person name="Tomkins J."/>
            <person name="Borevitz J."/>
            <person name="Derieg N."/>
            <person name="Yan J."/>
            <person name="Mihaltcheva S."/>
            <person name="Hayes R.D."/>
            <person name="Rokhsar D."/>
        </authorList>
    </citation>
    <scope>NUCLEOTIDE SEQUENCE [LARGE SCALE GENOMIC DNA]</scope>
    <source>
        <strain evidence="9">cv. Goldsmith</strain>
    </source>
</reference>
<evidence type="ECO:0000256" key="2">
    <source>
        <dbReference type="ARBA" id="ARBA00006279"/>
    </source>
</evidence>
<proteinExistence type="inferred from homology"/>
<comment type="subcellular location">
    <subcellularLocation>
        <location evidence="1 7">Membrane</location>
        <topology evidence="1 7">Multi-pass membrane protein</topology>
    </subcellularLocation>
</comment>
<dbReference type="CDD" id="cd17480">
    <property type="entry name" value="MFS_SLC40A1_like"/>
    <property type="match status" value="1"/>
</dbReference>
<accession>A0A2G5DB01</accession>
<dbReference type="OrthoDB" id="648861at2759"/>
<keyword evidence="7" id="KW-0406">Ion transport</keyword>
<dbReference type="STRING" id="218851.A0A2G5DB01"/>
<dbReference type="EMBL" id="KZ305041">
    <property type="protein sequence ID" value="PIA40691.1"/>
    <property type="molecule type" value="Genomic_DNA"/>
</dbReference>
<feature type="transmembrane region" description="Helical" evidence="7">
    <location>
        <begin position="299"/>
        <end position="321"/>
    </location>
</feature>
<dbReference type="PANTHER" id="PTHR11660">
    <property type="entry name" value="SOLUTE CARRIER FAMILY 40 MEMBER"/>
    <property type="match status" value="1"/>
</dbReference>
<comment type="function">
    <text evidence="7">May be involved in iron transport and iron homeostasis.</text>
</comment>
<evidence type="ECO:0000256" key="5">
    <source>
        <dbReference type="ARBA" id="ARBA00022989"/>
    </source>
</evidence>
<dbReference type="InterPro" id="IPR036259">
    <property type="entry name" value="MFS_trans_sf"/>
</dbReference>
<dbReference type="FunCoup" id="A0A2G5DB01">
    <property type="interactions" value="821"/>
</dbReference>
<feature type="transmembrane region" description="Helical" evidence="7">
    <location>
        <begin position="333"/>
        <end position="352"/>
    </location>
</feature>
<feature type="transmembrane region" description="Helical" evidence="7">
    <location>
        <begin position="471"/>
        <end position="489"/>
    </location>
</feature>
<sequence>MGLVIINTFHSTTLSQTCFSSSIRYRYQPSSTLPIRIGILRCRGGNTSCCFLHSSSSSSSFSHRFDNFTSKCLFSNNSDIHFNPVVTEEEHSEEDSVPIVHLNSQFFDTTTTTTKPINLLVQDNYIHDFSLTTLQVLTEEEQRTLAATPAHPAALYALYASCFAGNVVEQLWNFAWPAAVALLHPSLLPVAVVGFFTKLAIFIGGPLVGRLMDHFPRVPAYNCLSSVQAAAQLLSVAMIIHAHTVPSTAAAMLLQPWFLVLVFAGAIERLSGLALGVAMERDWVVLLAGTNRPIALAEANAIISRIDLICEIVGASLFGILLSKYDPVSCLKLAAGLMIATVPVVILLMWLSNKLSSGVLDRSKSPQAGKMFNDMPKAGNLVEMGLDSIKHGWIEYKQQPVLPASLAYVLLYFNVVLTPGGLMTAFLTQRGLDPSIIGGFSGLCAFMGVAATFISATLVKRLGILKAGAAGLVFQASLLVLAVVVYWSGSLSRRTPLLFFLCLIVLSKLGHMSYDVVGSQILQTGIPASKANLIGTTEVSIASLAEVMMLGIAIIANDASHFGFLAMLSLSSVVGAAWMFCRWLVNPTDAQRRLFSFDPQF</sequence>
<keyword evidence="4 7" id="KW-0812">Transmembrane</keyword>
<protein>
    <recommendedName>
        <fullName evidence="7">Solute carrier family 40 member</fullName>
    </recommendedName>
</protein>
<evidence type="ECO:0000256" key="3">
    <source>
        <dbReference type="ARBA" id="ARBA00022448"/>
    </source>
</evidence>
<comment type="similarity">
    <text evidence="2 7">Belongs to the ferroportin (FP) (TC 2.A.100) family. SLC40A subfamily.</text>
</comment>
<gene>
    <name evidence="8" type="ORF">AQUCO_02400035v1</name>
</gene>
<evidence type="ECO:0000313" key="8">
    <source>
        <dbReference type="EMBL" id="PIA40691.1"/>
    </source>
</evidence>
<feature type="transmembrane region" description="Helical" evidence="7">
    <location>
        <begin position="562"/>
        <end position="585"/>
    </location>
</feature>
<feature type="transmembrane region" description="Helical" evidence="7">
    <location>
        <begin position="187"/>
        <end position="208"/>
    </location>
</feature>
<dbReference type="PANTHER" id="PTHR11660:SF53">
    <property type="entry name" value="SOLUTE CARRIER FAMILY 40 MEMBER 3, CHLOROPLASTIC"/>
    <property type="match status" value="1"/>
</dbReference>
<evidence type="ECO:0000256" key="7">
    <source>
        <dbReference type="RuleBase" id="RU365065"/>
    </source>
</evidence>
<dbReference type="InParanoid" id="A0A2G5DB01"/>
<evidence type="ECO:0000256" key="6">
    <source>
        <dbReference type="ARBA" id="ARBA00023136"/>
    </source>
</evidence>
<dbReference type="SUPFAM" id="SSF103473">
    <property type="entry name" value="MFS general substrate transporter"/>
    <property type="match status" value="1"/>
</dbReference>
<feature type="transmembrane region" description="Helical" evidence="7">
    <location>
        <begin position="406"/>
        <end position="427"/>
    </location>
</feature>
<feature type="transmembrane region" description="Helical" evidence="7">
    <location>
        <begin position="495"/>
        <end position="512"/>
    </location>
</feature>
<keyword evidence="5 7" id="KW-1133">Transmembrane helix</keyword>
<evidence type="ECO:0000256" key="4">
    <source>
        <dbReference type="ARBA" id="ARBA00022692"/>
    </source>
</evidence>
<feature type="transmembrane region" description="Helical" evidence="7">
    <location>
        <begin position="533"/>
        <end position="556"/>
    </location>
</feature>
<evidence type="ECO:0000313" key="9">
    <source>
        <dbReference type="Proteomes" id="UP000230069"/>
    </source>
</evidence>
<keyword evidence="6 7" id="KW-0472">Membrane</keyword>
<dbReference type="Proteomes" id="UP000230069">
    <property type="component" value="Unassembled WGS sequence"/>
</dbReference>